<dbReference type="SMART" id="SM00860">
    <property type="entry name" value="SMI1_KNR4"/>
    <property type="match status" value="1"/>
</dbReference>
<dbReference type="RefSeq" id="WP_184854766.1">
    <property type="nucleotide sequence ID" value="NZ_JACHMP010000001.1"/>
</dbReference>
<sequence>MARGSSRRAVRRRVLRWGAVGLGVCALIFGTQLLEIVPPFGDAGTRVAGSTPQPTRSTAETNRDTVEAGLVRDEYCHPRVGTPRVRPVSPKVTRAVNRQWRRIERWLRVNAPESRRTLGRPGRARTIAIAEAQMGVRFPDDLRASLLRHDGAVPTASARGFGFLGKVNLSVRGIRDTWRQLCGVHDEVKNGQPGDGAHGERWHGRMIPFGADGSGGHLVIDSFRRDVGRAGRDGGVMSLTSGETPIRSYYALLKATADALETGGPVGDWKPGATGGELRWDLTRAS</sequence>
<dbReference type="PANTHER" id="PTHR47432:SF1">
    <property type="entry name" value="CELL WALL ASSEMBLY REGULATOR SMI1"/>
    <property type="match status" value="1"/>
</dbReference>
<dbReference type="AlphaFoldDB" id="A0A7W9MFL8"/>
<dbReference type="EMBL" id="JACHMP010000001">
    <property type="protein sequence ID" value="MBB5818458.1"/>
    <property type="molecule type" value="Genomic_DNA"/>
</dbReference>
<protein>
    <submittedName>
        <fullName evidence="2">Cell wall assembly regulator SMI1</fullName>
    </submittedName>
</protein>
<dbReference type="InterPro" id="IPR037883">
    <property type="entry name" value="Knr4/Smi1-like_sf"/>
</dbReference>
<keyword evidence="3" id="KW-1185">Reference proteome</keyword>
<proteinExistence type="predicted"/>
<dbReference type="InterPro" id="IPR018958">
    <property type="entry name" value="Knr4/Smi1-like_dom"/>
</dbReference>
<gene>
    <name evidence="2" type="ORF">F4562_001520</name>
</gene>
<evidence type="ECO:0000259" key="1">
    <source>
        <dbReference type="SMART" id="SM00860"/>
    </source>
</evidence>
<dbReference type="Proteomes" id="UP000540685">
    <property type="component" value="Unassembled WGS sequence"/>
</dbReference>
<dbReference type="InterPro" id="IPR051873">
    <property type="entry name" value="KNR4/SMI1_regulator"/>
</dbReference>
<feature type="domain" description="Knr4/Smi1-like" evidence="1">
    <location>
        <begin position="121"/>
        <end position="255"/>
    </location>
</feature>
<accession>A0A7W9MFL8</accession>
<dbReference type="SUPFAM" id="SSF160631">
    <property type="entry name" value="SMI1/KNR4-like"/>
    <property type="match status" value="1"/>
</dbReference>
<evidence type="ECO:0000313" key="3">
    <source>
        <dbReference type="Proteomes" id="UP000540685"/>
    </source>
</evidence>
<comment type="caution">
    <text evidence="2">The sequence shown here is derived from an EMBL/GenBank/DDBJ whole genome shotgun (WGS) entry which is preliminary data.</text>
</comment>
<organism evidence="2 3">
    <name type="scientific">Streptosporangium becharense</name>
    <dbReference type="NCBI Taxonomy" id="1816182"/>
    <lineage>
        <taxon>Bacteria</taxon>
        <taxon>Bacillati</taxon>
        <taxon>Actinomycetota</taxon>
        <taxon>Actinomycetes</taxon>
        <taxon>Streptosporangiales</taxon>
        <taxon>Streptosporangiaceae</taxon>
        <taxon>Streptosporangium</taxon>
    </lineage>
</organism>
<dbReference type="Pfam" id="PF09346">
    <property type="entry name" value="SMI1_KNR4"/>
    <property type="match status" value="1"/>
</dbReference>
<reference evidence="2 3" key="1">
    <citation type="submission" date="2020-08" db="EMBL/GenBank/DDBJ databases">
        <title>Sequencing the genomes of 1000 actinobacteria strains.</title>
        <authorList>
            <person name="Klenk H.-P."/>
        </authorList>
    </citation>
    <scope>NUCLEOTIDE SEQUENCE [LARGE SCALE GENOMIC DNA]</scope>
    <source>
        <strain evidence="2 3">DSM 46887</strain>
    </source>
</reference>
<evidence type="ECO:0000313" key="2">
    <source>
        <dbReference type="EMBL" id="MBB5818458.1"/>
    </source>
</evidence>
<name>A0A7W9MFL8_9ACTN</name>
<dbReference type="PANTHER" id="PTHR47432">
    <property type="entry name" value="CELL WALL ASSEMBLY REGULATOR SMI1"/>
    <property type="match status" value="1"/>
</dbReference>